<evidence type="ECO:0000259" key="1">
    <source>
        <dbReference type="SMART" id="SM01008"/>
    </source>
</evidence>
<dbReference type="Pfam" id="PF20256">
    <property type="entry name" value="MoCoBD_2"/>
    <property type="match status" value="2"/>
</dbReference>
<dbReference type="SUPFAM" id="SSF56003">
    <property type="entry name" value="Molybdenum cofactor-binding domain"/>
    <property type="match status" value="2"/>
</dbReference>
<feature type="domain" description="Aldehyde oxidase/xanthine dehydrogenase a/b hammerhead" evidence="1">
    <location>
        <begin position="212"/>
        <end position="290"/>
    </location>
</feature>
<dbReference type="Proteomes" id="UP000635142">
    <property type="component" value="Unassembled WGS sequence"/>
</dbReference>
<name>A0A927HF89_9RHOB</name>
<reference evidence="2" key="1">
    <citation type="submission" date="2020-08" db="EMBL/GenBank/DDBJ databases">
        <title>Sulfitobacter aestuariivivens sp. nov., isolated from a tidal flat.</title>
        <authorList>
            <person name="Park S."/>
            <person name="Yoon J.-H."/>
        </authorList>
    </citation>
    <scope>NUCLEOTIDE SEQUENCE</scope>
    <source>
        <strain evidence="2">TSTF-M16</strain>
    </source>
</reference>
<dbReference type="InterPro" id="IPR008274">
    <property type="entry name" value="AldOxase/xan_DH_MoCoBD1"/>
</dbReference>
<dbReference type="SMART" id="SM01008">
    <property type="entry name" value="Ald_Xan_dh_C"/>
    <property type="match status" value="1"/>
</dbReference>
<dbReference type="InterPro" id="IPR046867">
    <property type="entry name" value="AldOxase/xan_DH_MoCoBD2"/>
</dbReference>
<dbReference type="AlphaFoldDB" id="A0A927HF89"/>
<dbReference type="Gene3D" id="3.30.365.10">
    <property type="entry name" value="Aldehyde oxidase/xanthine dehydrogenase, molybdopterin binding domain"/>
    <property type="match status" value="4"/>
</dbReference>
<sequence length="731" mass="79112">MTGQAEKTLSRRGFLKGATGLTFLLGTGGLAAVRADADTAAVLDVNPWLKIQADGQISIVFPSTEMGQSSYSTLPQILAEELDADWDDVVIEQLNADDRTFGNPSFGGILYTAGSTGVEGYFDPMRKAGAQARDVLLQIAARELGVDKGTLVTEPSAVVAQDGTRLSYGELARMGTEGIVIPDADTLTLKSFEDFRIIGHDIPRRDVFDKSTGRAVYAIDVTLTDMVFACVQRAPVEGESAVAVDDADARAIPGVVDVVVLPDGVAVVAETYWTALMARGTLDITWSQNSPHRAYHSQHTLALYASQAETPPEAPAVWAEKGDAPRAISDADQSVSQSYLSDYAYHAQIEPMAAVAHVDADGKGAQVWAGTQTQSWTTQTVMEVLETTKDRVRLNMMTMGGGFGRRTAFVQDYVRDALLCSKAVGRPVKVIWTREDDVKNGVFRPMAVQRMAGGLSSDGKLTGFHHRVATPTVIGFFNLSRWNTVRPNDVISMRGAESKFYDIPDFLADHVITERQARLSPYRGIGAAYTGFAAEAFMDELADAAGRDPLDFRLDLVQDNPRGRHLLEKVAEMSDWRNRGDRAMGLAFAGYHSSMAAGVVEIALDRDSGEISLTNMWIAADAGLIVSPDNAHNQIEGGAVFGISCALTERIDIEAGEVLQSNFWDYEVTRANQVPPIEVYMAKVDAHPTGVGELGLPFVPPAIANAFYAATGRRLRHMPFTPDRVLDVLNG</sequence>
<dbReference type="InterPro" id="IPR052516">
    <property type="entry name" value="N-heterocyclic_Hydroxylase"/>
</dbReference>
<comment type="caution">
    <text evidence="2">The sequence shown here is derived from an EMBL/GenBank/DDBJ whole genome shotgun (WGS) entry which is preliminary data.</text>
</comment>
<gene>
    <name evidence="2" type="ORF">H9Q16_09620</name>
</gene>
<dbReference type="Gene3D" id="3.90.1170.50">
    <property type="entry name" value="Aldehyde oxidase/xanthine dehydrogenase, a/b hammerhead"/>
    <property type="match status" value="1"/>
</dbReference>
<dbReference type="PROSITE" id="PS51318">
    <property type="entry name" value="TAT"/>
    <property type="match status" value="1"/>
</dbReference>
<evidence type="ECO:0000313" key="3">
    <source>
        <dbReference type="Proteomes" id="UP000635142"/>
    </source>
</evidence>
<dbReference type="EMBL" id="JACTAG010000001">
    <property type="protein sequence ID" value="MBD3664179.1"/>
    <property type="molecule type" value="Genomic_DNA"/>
</dbReference>
<dbReference type="InterPro" id="IPR012368">
    <property type="entry name" value="OxRdtase_Mopterin-bd_su_IorB"/>
</dbReference>
<dbReference type="InterPro" id="IPR037165">
    <property type="entry name" value="AldOxase/xan_DH_Mopterin-bd_sf"/>
</dbReference>
<dbReference type="PANTHER" id="PTHR47495">
    <property type="entry name" value="ALDEHYDE DEHYDROGENASE"/>
    <property type="match status" value="1"/>
</dbReference>
<dbReference type="PIRSF" id="PIRSF036389">
    <property type="entry name" value="IOR_B"/>
    <property type="match status" value="1"/>
</dbReference>
<protein>
    <submittedName>
        <fullName evidence="2">Xanthine dehydrogenase family protein molybdopterin-binding subunit</fullName>
    </submittedName>
</protein>
<dbReference type="InterPro" id="IPR000674">
    <property type="entry name" value="Ald_Oxase/Xan_DH_a/b"/>
</dbReference>
<dbReference type="PANTHER" id="PTHR47495:SF1">
    <property type="entry name" value="BLL3820 PROTEIN"/>
    <property type="match status" value="1"/>
</dbReference>
<proteinExistence type="predicted"/>
<dbReference type="InterPro" id="IPR006311">
    <property type="entry name" value="TAT_signal"/>
</dbReference>
<dbReference type="GO" id="GO:0016491">
    <property type="term" value="F:oxidoreductase activity"/>
    <property type="evidence" value="ECO:0007669"/>
    <property type="project" value="InterPro"/>
</dbReference>
<keyword evidence="3" id="KW-1185">Reference proteome</keyword>
<dbReference type="Pfam" id="PF02738">
    <property type="entry name" value="MoCoBD_1"/>
    <property type="match status" value="1"/>
</dbReference>
<organism evidence="2 3">
    <name type="scientific">Sulfitobacter aestuariivivens</name>
    <dbReference type="NCBI Taxonomy" id="2766981"/>
    <lineage>
        <taxon>Bacteria</taxon>
        <taxon>Pseudomonadati</taxon>
        <taxon>Pseudomonadota</taxon>
        <taxon>Alphaproteobacteria</taxon>
        <taxon>Rhodobacterales</taxon>
        <taxon>Roseobacteraceae</taxon>
        <taxon>Sulfitobacter</taxon>
    </lineage>
</organism>
<dbReference type="RefSeq" id="WP_191075083.1">
    <property type="nucleotide sequence ID" value="NZ_JACTAG010000001.1"/>
</dbReference>
<accession>A0A927HF89</accession>
<evidence type="ECO:0000313" key="2">
    <source>
        <dbReference type="EMBL" id="MBD3664179.1"/>
    </source>
</evidence>